<gene>
    <name evidence="1" type="ORF">SBF1_190017</name>
</gene>
<dbReference type="AlphaFoldDB" id="A0A2U3KEL0"/>
<protein>
    <submittedName>
        <fullName evidence="1">Uncharacterized protein</fullName>
    </submittedName>
</protein>
<dbReference type="Proteomes" id="UP000238916">
    <property type="component" value="Unassembled WGS sequence"/>
</dbReference>
<dbReference type="EMBL" id="OMOF01000101">
    <property type="protein sequence ID" value="SPF38083.1"/>
    <property type="molecule type" value="Genomic_DNA"/>
</dbReference>
<name>A0A2U3KEL0_9FIRM</name>
<evidence type="ECO:0000313" key="2">
    <source>
        <dbReference type="Proteomes" id="UP000238916"/>
    </source>
</evidence>
<organism evidence="1 2">
    <name type="scientific">Candidatus Desulfosporosinus infrequens</name>
    <dbReference type="NCBI Taxonomy" id="2043169"/>
    <lineage>
        <taxon>Bacteria</taxon>
        <taxon>Bacillati</taxon>
        <taxon>Bacillota</taxon>
        <taxon>Clostridia</taxon>
        <taxon>Eubacteriales</taxon>
        <taxon>Desulfitobacteriaceae</taxon>
        <taxon>Desulfosporosinus</taxon>
    </lineage>
</organism>
<reference evidence="2" key="1">
    <citation type="submission" date="2018-02" db="EMBL/GenBank/DDBJ databases">
        <authorList>
            <person name="Hausmann B."/>
        </authorList>
    </citation>
    <scope>NUCLEOTIDE SEQUENCE [LARGE SCALE GENOMIC DNA]</scope>
    <source>
        <strain evidence="2">Peat soil MAG SbF1</strain>
    </source>
</reference>
<accession>A0A2U3KEL0</accession>
<evidence type="ECO:0000313" key="1">
    <source>
        <dbReference type="EMBL" id="SPF38083.1"/>
    </source>
</evidence>
<proteinExistence type="predicted"/>
<sequence>MFPGNECKQVQTGTVLDCIQIAQTGMVSTFMHQLAFFSCKLRTAFDLPSP</sequence>